<dbReference type="Gene3D" id="1.10.3680.10">
    <property type="entry name" value="TerB-like"/>
    <property type="match status" value="1"/>
</dbReference>
<dbReference type="CDD" id="cd07176">
    <property type="entry name" value="terB"/>
    <property type="match status" value="1"/>
</dbReference>
<proteinExistence type="predicted"/>
<organism evidence="1 2">
    <name type="scientific">Pantoea phage vB_PagM_LIET2</name>
    <dbReference type="NCBI Taxonomy" id="2508071"/>
    <lineage>
        <taxon>Viruses</taxon>
        <taxon>Duplodnaviria</taxon>
        <taxon>Heunggongvirae</taxon>
        <taxon>Uroviricota</taxon>
        <taxon>Caudoviricetes</taxon>
        <taxon>Lietduovirus</taxon>
        <taxon>Lietduovirus LIET2</taxon>
    </lineage>
</organism>
<dbReference type="Proteomes" id="UP000289486">
    <property type="component" value="Segment"/>
</dbReference>
<dbReference type="InterPro" id="IPR029024">
    <property type="entry name" value="TerB-like"/>
</dbReference>
<evidence type="ECO:0000313" key="2">
    <source>
        <dbReference type="Proteomes" id="UP000289486"/>
    </source>
</evidence>
<name>A0A411AW43_9CAUD</name>
<gene>
    <name evidence="1" type="ORF">LIET2_gp075</name>
</gene>
<sequence>MGLLGKLFASKTADIKKSAATAEQNLEKRISKDLVEAVISGSLLVSFADGTCDDDEITSLLNLLEAEESFTAWASDVPGLVDRYSKKLRAGYKLGKLSALRELGDLRSSPADAELAFACIETVADNGGISDEERAVLKEIAGALGVAYRG</sequence>
<protein>
    <submittedName>
        <fullName evidence="1">Tellurite resistance protein</fullName>
    </submittedName>
</protein>
<reference evidence="1 2" key="1">
    <citation type="submission" date="2019-01" db="EMBL/GenBank/DDBJ databases">
        <title>Complete genome sequence of Pantoea phage vB_PagM_LIET2.</title>
        <authorList>
            <person name="Truncaite L."/>
            <person name="Simoliuniene M."/>
            <person name="Kazlauskas D."/>
            <person name="Meskys R."/>
            <person name="Simoliunas E."/>
        </authorList>
    </citation>
    <scope>NUCLEOTIDE SEQUENCE [LARGE SCALE GENOMIC DNA]</scope>
</reference>
<dbReference type="SUPFAM" id="SSF158682">
    <property type="entry name" value="TerB-like"/>
    <property type="match status" value="1"/>
</dbReference>
<keyword evidence="2" id="KW-1185">Reference proteome</keyword>
<dbReference type="EMBL" id="MK388689">
    <property type="protein sequence ID" value="QAX92327.1"/>
    <property type="molecule type" value="Genomic_DNA"/>
</dbReference>
<evidence type="ECO:0000313" key="1">
    <source>
        <dbReference type="EMBL" id="QAX92327.1"/>
    </source>
</evidence>
<accession>A0A411AW43</accession>